<comment type="caution">
    <text evidence="3">The sequence shown here is derived from an EMBL/GenBank/DDBJ whole genome shotgun (WGS) entry which is preliminary data.</text>
</comment>
<gene>
    <name evidence="3" type="ORF">RF55_23973</name>
</gene>
<dbReference type="STRING" id="67767.A0A0J7MNJ1"/>
<keyword evidence="4" id="KW-1185">Reference proteome</keyword>
<feature type="domain" description="Reverse transcriptase" evidence="2">
    <location>
        <begin position="78"/>
        <end position="194"/>
    </location>
</feature>
<name>A0A0J7MNJ1_LASNI</name>
<dbReference type="PaxDb" id="67767-A0A0J7MNJ1"/>
<evidence type="ECO:0000313" key="4">
    <source>
        <dbReference type="Proteomes" id="UP000036403"/>
    </source>
</evidence>
<dbReference type="Proteomes" id="UP000036403">
    <property type="component" value="Unassembled WGS sequence"/>
</dbReference>
<dbReference type="InterPro" id="IPR000477">
    <property type="entry name" value="RT_dom"/>
</dbReference>
<evidence type="ECO:0000259" key="2">
    <source>
        <dbReference type="Pfam" id="PF00078"/>
    </source>
</evidence>
<sequence length="245" mass="27403">MAEYERLGHMQKATNFRSDLYPVYLPHHGVLRESSSTTKLRVVFNGSSRTNTGVSLNECLHAGPKLQQDLDAVLLRWRTHAFVFAADIEKMYRQILIHPDDRDLQRILWSTVGAPQDFQLCTVTYGLTCAPYLALRIIQQLASDEEHHFPQAAKVLRKETYVDDILSGADSPQEAQTKAAQLNQLLMAGGFRLQKWASNEESILSGISTSSELSSARELPSSDASFDTLQPYSVEGLGAHTRKEP</sequence>
<organism evidence="3 4">
    <name type="scientific">Lasius niger</name>
    <name type="common">Black garden ant</name>
    <dbReference type="NCBI Taxonomy" id="67767"/>
    <lineage>
        <taxon>Eukaryota</taxon>
        <taxon>Metazoa</taxon>
        <taxon>Ecdysozoa</taxon>
        <taxon>Arthropoda</taxon>
        <taxon>Hexapoda</taxon>
        <taxon>Insecta</taxon>
        <taxon>Pterygota</taxon>
        <taxon>Neoptera</taxon>
        <taxon>Endopterygota</taxon>
        <taxon>Hymenoptera</taxon>
        <taxon>Apocrita</taxon>
        <taxon>Aculeata</taxon>
        <taxon>Formicoidea</taxon>
        <taxon>Formicidae</taxon>
        <taxon>Formicinae</taxon>
        <taxon>Lasius</taxon>
        <taxon>Lasius</taxon>
    </lineage>
</organism>
<protein>
    <submittedName>
        <fullName evidence="3">Gag-pol polyprotein</fullName>
    </submittedName>
</protein>
<dbReference type="SUPFAM" id="SSF56672">
    <property type="entry name" value="DNA/RNA polymerases"/>
    <property type="match status" value="1"/>
</dbReference>
<dbReference type="GO" id="GO:0071897">
    <property type="term" value="P:DNA biosynthetic process"/>
    <property type="evidence" value="ECO:0007669"/>
    <property type="project" value="UniProtKB-ARBA"/>
</dbReference>
<feature type="non-terminal residue" evidence="3">
    <location>
        <position position="245"/>
    </location>
</feature>
<evidence type="ECO:0000313" key="3">
    <source>
        <dbReference type="EMBL" id="KMQ82160.1"/>
    </source>
</evidence>
<evidence type="ECO:0000256" key="1">
    <source>
        <dbReference type="SAM" id="MobiDB-lite"/>
    </source>
</evidence>
<dbReference type="OrthoDB" id="7697913at2759"/>
<dbReference type="InterPro" id="IPR043502">
    <property type="entry name" value="DNA/RNA_pol_sf"/>
</dbReference>
<feature type="region of interest" description="Disordered" evidence="1">
    <location>
        <begin position="209"/>
        <end position="245"/>
    </location>
</feature>
<dbReference type="PANTHER" id="PTHR47331">
    <property type="entry name" value="PHD-TYPE DOMAIN-CONTAINING PROTEIN"/>
    <property type="match status" value="1"/>
</dbReference>
<dbReference type="Gene3D" id="3.10.10.10">
    <property type="entry name" value="HIV Type 1 Reverse Transcriptase, subunit A, domain 1"/>
    <property type="match status" value="1"/>
</dbReference>
<dbReference type="CDD" id="cd01644">
    <property type="entry name" value="RT_pepA17"/>
    <property type="match status" value="1"/>
</dbReference>
<dbReference type="PANTHER" id="PTHR47331:SF1">
    <property type="entry name" value="GAG-LIKE PROTEIN"/>
    <property type="match status" value="1"/>
</dbReference>
<dbReference type="InterPro" id="IPR043128">
    <property type="entry name" value="Rev_trsase/Diguanyl_cyclase"/>
</dbReference>
<proteinExistence type="predicted"/>
<dbReference type="EMBL" id="LBMM01027773">
    <property type="protein sequence ID" value="KMQ82160.1"/>
    <property type="molecule type" value="Genomic_DNA"/>
</dbReference>
<accession>A0A0J7MNJ1</accession>
<dbReference type="Gene3D" id="3.30.70.270">
    <property type="match status" value="1"/>
</dbReference>
<dbReference type="AlphaFoldDB" id="A0A0J7MNJ1"/>
<dbReference type="Pfam" id="PF00078">
    <property type="entry name" value="RVT_1"/>
    <property type="match status" value="1"/>
</dbReference>
<reference evidence="3 4" key="1">
    <citation type="submission" date="2015-04" db="EMBL/GenBank/DDBJ databases">
        <title>Lasius niger genome sequencing.</title>
        <authorList>
            <person name="Konorov E.A."/>
            <person name="Nikitin M.A."/>
            <person name="Kirill M.V."/>
            <person name="Chang P."/>
        </authorList>
    </citation>
    <scope>NUCLEOTIDE SEQUENCE [LARGE SCALE GENOMIC DNA]</scope>
    <source>
        <tissue evidence="3">Whole</tissue>
    </source>
</reference>
<feature type="compositionally biased region" description="Polar residues" evidence="1">
    <location>
        <begin position="222"/>
        <end position="231"/>
    </location>
</feature>